<dbReference type="OrthoDB" id="5413269at2759"/>
<dbReference type="Proteomes" id="UP000076874">
    <property type="component" value="Unassembled WGS sequence"/>
</dbReference>
<dbReference type="AlphaFoldDB" id="A0A167QGH3"/>
<accession>A0A167QGH3</accession>
<comment type="caution">
    <text evidence="1">The sequence shown here is derived from an EMBL/GenBank/DDBJ whole genome shotgun (WGS) entry which is preliminary data.</text>
</comment>
<name>A0A167QGH3_9HYPO</name>
<sequence>MATVYTITIKNGTTGGSRRYNIFSDKPEVKGGAEPPVRTPVWKTTAPLQQGGQAKFRYTADFYGFFGSSSINSAELKAGNSIDLLSSLPVKPGYLTNNGTQLYVSDTDELSEMGQRATNGTFQVIQDSGLPTPNRSVVGVARQEEDGTPAPTAAVELKPGVQYVFTPKPAVYVMAGSVAEGRVIDVPANTATNFAKVEFRGNQREATVVEQSDGKFVVQYL</sequence>
<protein>
    <submittedName>
        <fullName evidence="1">Uncharacterized protein</fullName>
    </submittedName>
</protein>
<organism evidence="1 2">
    <name type="scientific">Niveomyces insectorum RCEF 264</name>
    <dbReference type="NCBI Taxonomy" id="1081102"/>
    <lineage>
        <taxon>Eukaryota</taxon>
        <taxon>Fungi</taxon>
        <taxon>Dikarya</taxon>
        <taxon>Ascomycota</taxon>
        <taxon>Pezizomycotina</taxon>
        <taxon>Sordariomycetes</taxon>
        <taxon>Hypocreomycetidae</taxon>
        <taxon>Hypocreales</taxon>
        <taxon>Cordycipitaceae</taxon>
        <taxon>Niveomyces</taxon>
    </lineage>
</organism>
<keyword evidence="2" id="KW-1185">Reference proteome</keyword>
<proteinExistence type="predicted"/>
<evidence type="ECO:0000313" key="2">
    <source>
        <dbReference type="Proteomes" id="UP000076874"/>
    </source>
</evidence>
<gene>
    <name evidence="1" type="ORF">SPI_07280</name>
</gene>
<dbReference type="EMBL" id="AZHD01000014">
    <property type="protein sequence ID" value="OAA57621.1"/>
    <property type="molecule type" value="Genomic_DNA"/>
</dbReference>
<evidence type="ECO:0000313" key="1">
    <source>
        <dbReference type="EMBL" id="OAA57621.1"/>
    </source>
</evidence>
<reference evidence="1 2" key="1">
    <citation type="journal article" date="2016" name="Genome Biol. Evol.">
        <title>Divergent and convergent evolution of fungal pathogenicity.</title>
        <authorList>
            <person name="Shang Y."/>
            <person name="Xiao G."/>
            <person name="Zheng P."/>
            <person name="Cen K."/>
            <person name="Zhan S."/>
            <person name="Wang C."/>
        </authorList>
    </citation>
    <scope>NUCLEOTIDE SEQUENCE [LARGE SCALE GENOMIC DNA]</scope>
    <source>
        <strain evidence="1 2">RCEF 264</strain>
    </source>
</reference>
<dbReference type="STRING" id="1081102.A0A167QGH3"/>